<evidence type="ECO:0000256" key="1">
    <source>
        <dbReference type="ARBA" id="ARBA00023125"/>
    </source>
</evidence>
<dbReference type="eggNOG" id="COG0789">
    <property type="taxonomic scope" value="Bacteria"/>
</dbReference>
<feature type="domain" description="HTH merR-type" evidence="2">
    <location>
        <begin position="7"/>
        <end position="72"/>
    </location>
</feature>
<dbReference type="PROSITE" id="PS50937">
    <property type="entry name" value="HTH_MERR_2"/>
    <property type="match status" value="1"/>
</dbReference>
<gene>
    <name evidence="3" type="ordered locus">Ccel_2198</name>
</gene>
<dbReference type="GO" id="GO:0003677">
    <property type="term" value="F:DNA binding"/>
    <property type="evidence" value="ECO:0007669"/>
    <property type="project" value="UniProtKB-KW"/>
</dbReference>
<keyword evidence="1" id="KW-0238">DNA-binding</keyword>
<dbReference type="SMART" id="SM00422">
    <property type="entry name" value="HTH_MERR"/>
    <property type="match status" value="1"/>
</dbReference>
<dbReference type="RefSeq" id="WP_015925635.1">
    <property type="nucleotide sequence ID" value="NC_011898.1"/>
</dbReference>
<dbReference type="Pfam" id="PF13411">
    <property type="entry name" value="MerR_1"/>
    <property type="match status" value="1"/>
</dbReference>
<keyword evidence="4" id="KW-1185">Reference proteome</keyword>
<accession>B8I4N6</accession>
<dbReference type="OrthoDB" id="9791488at2"/>
<dbReference type="KEGG" id="cce:Ccel_2198"/>
<sequence>MKYYLRGEIAKIAGINVETLRYYEKNKLIPIPNRTSKGYRLYSEDILIILSFIKSAKSAGFTLEQIRNLFSAVNGLHIDLNYVEELIDEKLVEISDKIIELKSVEEDLKYIKENLYQPHECPLCNAFNNNSGKK</sequence>
<evidence type="ECO:0000313" key="3">
    <source>
        <dbReference type="EMBL" id="ACL76540.1"/>
    </source>
</evidence>
<dbReference type="InterPro" id="IPR000551">
    <property type="entry name" value="MerR-type_HTH_dom"/>
</dbReference>
<dbReference type="GO" id="GO:0003700">
    <property type="term" value="F:DNA-binding transcription factor activity"/>
    <property type="evidence" value="ECO:0007669"/>
    <property type="project" value="InterPro"/>
</dbReference>
<dbReference type="PRINTS" id="PR00040">
    <property type="entry name" value="HTHMERR"/>
</dbReference>
<dbReference type="EMBL" id="CP001348">
    <property type="protein sequence ID" value="ACL76540.1"/>
    <property type="molecule type" value="Genomic_DNA"/>
</dbReference>
<organism evidence="3 4">
    <name type="scientific">Ruminiclostridium cellulolyticum (strain ATCC 35319 / DSM 5812 / JCM 6584 / H10)</name>
    <name type="common">Clostridium cellulolyticum</name>
    <dbReference type="NCBI Taxonomy" id="394503"/>
    <lineage>
        <taxon>Bacteria</taxon>
        <taxon>Bacillati</taxon>
        <taxon>Bacillota</taxon>
        <taxon>Clostridia</taxon>
        <taxon>Eubacteriales</taxon>
        <taxon>Oscillospiraceae</taxon>
        <taxon>Ruminiclostridium</taxon>
    </lineage>
</organism>
<evidence type="ECO:0000259" key="2">
    <source>
        <dbReference type="PROSITE" id="PS50937"/>
    </source>
</evidence>
<dbReference type="InterPro" id="IPR009061">
    <property type="entry name" value="DNA-bd_dom_put_sf"/>
</dbReference>
<dbReference type="Gene3D" id="1.10.1660.10">
    <property type="match status" value="1"/>
</dbReference>
<reference evidence="3 4" key="1">
    <citation type="submission" date="2009-01" db="EMBL/GenBank/DDBJ databases">
        <title>Complete sequence of Clostridium cellulolyticum H10.</title>
        <authorList>
            <consortium name="US DOE Joint Genome Institute"/>
            <person name="Lucas S."/>
            <person name="Copeland A."/>
            <person name="Lapidus A."/>
            <person name="Glavina del Rio T."/>
            <person name="Dalin E."/>
            <person name="Tice H."/>
            <person name="Bruce D."/>
            <person name="Goodwin L."/>
            <person name="Pitluck S."/>
            <person name="Chertkov O."/>
            <person name="Saunders E."/>
            <person name="Brettin T."/>
            <person name="Detter J.C."/>
            <person name="Han C."/>
            <person name="Larimer F."/>
            <person name="Land M."/>
            <person name="Hauser L."/>
            <person name="Kyrpides N."/>
            <person name="Ivanova N."/>
            <person name="Zhou J."/>
            <person name="Richardson P."/>
        </authorList>
    </citation>
    <scope>NUCLEOTIDE SEQUENCE [LARGE SCALE GENOMIC DNA]</scope>
    <source>
        <strain evidence="4">ATCC 35319 / DSM 5812 / JCM 6584 / H10</strain>
    </source>
</reference>
<dbReference type="PANTHER" id="PTHR30204:SF92">
    <property type="entry name" value="HTH-TYPE TRANSCRIPTIONAL REGULATOR ZNTR"/>
    <property type="match status" value="1"/>
</dbReference>
<dbReference type="HOGENOM" id="CLU_060077_2_3_9"/>
<evidence type="ECO:0000313" key="4">
    <source>
        <dbReference type="Proteomes" id="UP000001349"/>
    </source>
</evidence>
<protein>
    <submittedName>
        <fullName evidence="3">Transcriptional regulator, MerR family</fullName>
    </submittedName>
</protein>
<dbReference type="PANTHER" id="PTHR30204">
    <property type="entry name" value="REDOX-CYCLING DRUG-SENSING TRANSCRIPTIONAL ACTIVATOR SOXR"/>
    <property type="match status" value="1"/>
</dbReference>
<name>B8I4N6_RUMCH</name>
<dbReference type="InterPro" id="IPR047057">
    <property type="entry name" value="MerR_fam"/>
</dbReference>
<dbReference type="AlphaFoldDB" id="B8I4N6"/>
<proteinExistence type="predicted"/>
<dbReference type="Proteomes" id="UP000001349">
    <property type="component" value="Chromosome"/>
</dbReference>
<dbReference type="STRING" id="394503.Ccel_2198"/>
<dbReference type="SUPFAM" id="SSF46955">
    <property type="entry name" value="Putative DNA-binding domain"/>
    <property type="match status" value="1"/>
</dbReference>